<dbReference type="EMBL" id="JBHSNW010000002">
    <property type="protein sequence ID" value="MFC5814630.1"/>
    <property type="molecule type" value="Genomic_DNA"/>
</dbReference>
<organism evidence="1 2">
    <name type="scientific">Nonomuraea harbinensis</name>
    <dbReference type="NCBI Taxonomy" id="1286938"/>
    <lineage>
        <taxon>Bacteria</taxon>
        <taxon>Bacillati</taxon>
        <taxon>Actinomycetota</taxon>
        <taxon>Actinomycetes</taxon>
        <taxon>Streptosporangiales</taxon>
        <taxon>Streptosporangiaceae</taxon>
        <taxon>Nonomuraea</taxon>
    </lineage>
</organism>
<keyword evidence="2" id="KW-1185">Reference proteome</keyword>
<dbReference type="Proteomes" id="UP001596096">
    <property type="component" value="Unassembled WGS sequence"/>
</dbReference>
<proteinExistence type="predicted"/>
<gene>
    <name evidence="1" type="ORF">ACFPUY_06015</name>
</gene>
<evidence type="ECO:0000313" key="2">
    <source>
        <dbReference type="Proteomes" id="UP001596096"/>
    </source>
</evidence>
<name>A0ABW1BQG1_9ACTN</name>
<protein>
    <recommendedName>
        <fullName evidence="3">DUF3800 domain-containing protein</fullName>
    </recommendedName>
</protein>
<comment type="caution">
    <text evidence="1">The sequence shown here is derived from an EMBL/GenBank/DDBJ whole genome shotgun (WGS) entry which is preliminary data.</text>
</comment>
<reference evidence="2" key="1">
    <citation type="journal article" date="2019" name="Int. J. Syst. Evol. Microbiol.">
        <title>The Global Catalogue of Microorganisms (GCM) 10K type strain sequencing project: providing services to taxonomists for standard genome sequencing and annotation.</title>
        <authorList>
            <consortium name="The Broad Institute Genomics Platform"/>
            <consortium name="The Broad Institute Genome Sequencing Center for Infectious Disease"/>
            <person name="Wu L."/>
            <person name="Ma J."/>
        </authorList>
    </citation>
    <scope>NUCLEOTIDE SEQUENCE [LARGE SCALE GENOMIC DNA]</scope>
    <source>
        <strain evidence="2">CGMCC 4.7106</strain>
    </source>
</reference>
<evidence type="ECO:0000313" key="1">
    <source>
        <dbReference type="EMBL" id="MFC5814630.1"/>
    </source>
</evidence>
<dbReference type="RefSeq" id="WP_219543239.1">
    <property type="nucleotide sequence ID" value="NZ_JAHKRN010000002.1"/>
</dbReference>
<evidence type="ECO:0008006" key="3">
    <source>
        <dbReference type="Google" id="ProtNLM"/>
    </source>
</evidence>
<sequence length="189" mass="21202">MNPPFSAYVDESMRLSHGLYLMAAVLVPPAQADFHRAALRGLLLRRQRRLHWRDENAKRRTLIIETVAGLRPSALVVVGTGLEARRQERARRKCMEHLLWELGRRPVTEIFFESRGPWLDAADRKLIDILRTRHAISPRLRALWVPAVEEPLTWLPDVVAGAASLAASGEAELWEGLGTGAEMVFVAAG</sequence>
<accession>A0ABW1BQG1</accession>